<sequence length="154" mass="17135">MAFSWLRLDSQVTQVHIISQIASTEAANNARPNNTYYLLVTAGVIVHLTMPKAVQSAFPDSDSGKVLASSTSFILYVTAPNKLPLNCPTLTIDRLLLVISYQSSESKFTGPAQAGNNIKTPMATERVLLTRLGRYLCRINVRISRLERKFPFKY</sequence>
<dbReference type="Proteomes" id="UP000054166">
    <property type="component" value="Unassembled WGS sequence"/>
</dbReference>
<dbReference type="EMBL" id="KN833005">
    <property type="protein sequence ID" value="KIM80213.1"/>
    <property type="molecule type" value="Genomic_DNA"/>
</dbReference>
<reference evidence="2" key="2">
    <citation type="submission" date="2015-01" db="EMBL/GenBank/DDBJ databases">
        <title>Evolutionary Origins and Diversification of the Mycorrhizal Mutualists.</title>
        <authorList>
            <consortium name="DOE Joint Genome Institute"/>
            <consortium name="Mycorrhizal Genomics Consortium"/>
            <person name="Kohler A."/>
            <person name="Kuo A."/>
            <person name="Nagy L.G."/>
            <person name="Floudas D."/>
            <person name="Copeland A."/>
            <person name="Barry K.W."/>
            <person name="Cichocki N."/>
            <person name="Veneault-Fourrey C."/>
            <person name="LaButti K."/>
            <person name="Lindquist E.A."/>
            <person name="Lipzen A."/>
            <person name="Lundell T."/>
            <person name="Morin E."/>
            <person name="Murat C."/>
            <person name="Riley R."/>
            <person name="Ohm R."/>
            <person name="Sun H."/>
            <person name="Tunlid A."/>
            <person name="Henrissat B."/>
            <person name="Grigoriev I.V."/>
            <person name="Hibbett D.S."/>
            <person name="Martin F."/>
        </authorList>
    </citation>
    <scope>NUCLEOTIDE SEQUENCE [LARGE SCALE GENOMIC DNA]</scope>
    <source>
        <strain evidence="2">F 1598</strain>
    </source>
</reference>
<name>A0A0C3B1Y0_PILCF</name>
<dbReference type="InParanoid" id="A0A0C3B1Y0"/>
<accession>A0A0C3B1Y0</accession>
<gene>
    <name evidence="1" type="ORF">PILCRDRAFT_538903</name>
</gene>
<organism evidence="1 2">
    <name type="scientific">Piloderma croceum (strain F 1598)</name>
    <dbReference type="NCBI Taxonomy" id="765440"/>
    <lineage>
        <taxon>Eukaryota</taxon>
        <taxon>Fungi</taxon>
        <taxon>Dikarya</taxon>
        <taxon>Basidiomycota</taxon>
        <taxon>Agaricomycotina</taxon>
        <taxon>Agaricomycetes</taxon>
        <taxon>Agaricomycetidae</taxon>
        <taxon>Atheliales</taxon>
        <taxon>Atheliaceae</taxon>
        <taxon>Piloderma</taxon>
    </lineage>
</organism>
<evidence type="ECO:0000313" key="2">
    <source>
        <dbReference type="Proteomes" id="UP000054166"/>
    </source>
</evidence>
<proteinExistence type="predicted"/>
<keyword evidence="2" id="KW-1185">Reference proteome</keyword>
<evidence type="ECO:0000313" key="1">
    <source>
        <dbReference type="EMBL" id="KIM80213.1"/>
    </source>
</evidence>
<dbReference type="AlphaFoldDB" id="A0A0C3B1Y0"/>
<reference evidence="1 2" key="1">
    <citation type="submission" date="2014-04" db="EMBL/GenBank/DDBJ databases">
        <authorList>
            <consortium name="DOE Joint Genome Institute"/>
            <person name="Kuo A."/>
            <person name="Tarkka M."/>
            <person name="Buscot F."/>
            <person name="Kohler A."/>
            <person name="Nagy L.G."/>
            <person name="Floudas D."/>
            <person name="Copeland A."/>
            <person name="Barry K.W."/>
            <person name="Cichocki N."/>
            <person name="Veneault-Fourrey C."/>
            <person name="LaButti K."/>
            <person name="Lindquist E.A."/>
            <person name="Lipzen A."/>
            <person name="Lundell T."/>
            <person name="Morin E."/>
            <person name="Murat C."/>
            <person name="Sun H."/>
            <person name="Tunlid A."/>
            <person name="Henrissat B."/>
            <person name="Grigoriev I.V."/>
            <person name="Hibbett D.S."/>
            <person name="Martin F."/>
            <person name="Nordberg H.P."/>
            <person name="Cantor M.N."/>
            <person name="Hua S.X."/>
        </authorList>
    </citation>
    <scope>NUCLEOTIDE SEQUENCE [LARGE SCALE GENOMIC DNA]</scope>
    <source>
        <strain evidence="1 2">F 1598</strain>
    </source>
</reference>
<protein>
    <submittedName>
        <fullName evidence="1">Uncharacterized protein</fullName>
    </submittedName>
</protein>
<dbReference type="HOGENOM" id="CLU_1704921_0_0_1"/>